<accession>A0ABT2F888</accession>
<dbReference type="Proteomes" id="UP001206548">
    <property type="component" value="Unassembled WGS sequence"/>
</dbReference>
<name>A0ABT2F888_9STRE</name>
<gene>
    <name evidence="1" type="ORF">NXS10_05505</name>
</gene>
<dbReference type="EMBL" id="JANUXX010000005">
    <property type="protein sequence ID" value="MCS4488413.1"/>
    <property type="molecule type" value="Genomic_DNA"/>
</dbReference>
<keyword evidence="2" id="KW-1185">Reference proteome</keyword>
<comment type="caution">
    <text evidence="1">The sequence shown here is derived from an EMBL/GenBank/DDBJ whole genome shotgun (WGS) entry which is preliminary data.</text>
</comment>
<reference evidence="1 2" key="1">
    <citation type="journal article" date="2023" name="Int. J. Syst. Evol. Microbiol.">
        <title>Streptococcus sciuri sp. nov., Staphylococcus marylandisciuri sp. nov. and Staphylococcus americanisciuri sp. nov., isolated from faeces of eastern grey squirrel (Sciurus carolinensis).</title>
        <authorList>
            <person name="Volokhov D.V."/>
            <person name="Zagorodnyaya T.A."/>
            <person name="Furtak V.A."/>
            <person name="Nattanmai G."/>
            <person name="Randall L."/>
            <person name="Jose S."/>
            <person name="Gao Y."/>
            <person name="Eisenberg T."/>
            <person name="Delmonte P."/>
            <person name="Blom J."/>
            <person name="Mitchell K.K."/>
        </authorList>
    </citation>
    <scope>NUCLEOTIDE SEQUENCE [LARGE SCALE GENOMIC DNA]</scope>
    <source>
        <strain evidence="1 2">SQ9-PEA</strain>
    </source>
</reference>
<proteinExistence type="predicted"/>
<evidence type="ECO:0000313" key="1">
    <source>
        <dbReference type="EMBL" id="MCS4488413.1"/>
    </source>
</evidence>
<organism evidence="1 2">
    <name type="scientific">Streptococcus sciuri</name>
    <dbReference type="NCBI Taxonomy" id="2973939"/>
    <lineage>
        <taxon>Bacteria</taxon>
        <taxon>Bacillati</taxon>
        <taxon>Bacillota</taxon>
        <taxon>Bacilli</taxon>
        <taxon>Lactobacillales</taxon>
        <taxon>Streptococcaceae</taxon>
        <taxon>Streptococcus</taxon>
    </lineage>
</organism>
<dbReference type="RefSeq" id="WP_259138560.1">
    <property type="nucleotide sequence ID" value="NZ_JANUXX010000005.1"/>
</dbReference>
<protein>
    <submittedName>
        <fullName evidence="1">Uncharacterized protein</fullName>
    </submittedName>
</protein>
<evidence type="ECO:0000313" key="2">
    <source>
        <dbReference type="Proteomes" id="UP001206548"/>
    </source>
</evidence>
<sequence length="140" mass="16588">MNIYRYKVKETGKVFVGTIPEASEHFGFSTGTLLIMQRKGELEREVVEKIPNEHTVFNVKIYRFSYRGDVFEGTTTEAFAHFQIEQHDLYKLMKNGEMGRVFLRKERREKDKDKKSSSHEKKLVREHYLKRAQMLDLGLL</sequence>